<dbReference type="Proteomes" id="UP001642484">
    <property type="component" value="Unassembled WGS sequence"/>
</dbReference>
<name>A0ABP0MZE8_9DINO</name>
<organism evidence="2 3">
    <name type="scientific">Durusdinium trenchii</name>
    <dbReference type="NCBI Taxonomy" id="1381693"/>
    <lineage>
        <taxon>Eukaryota</taxon>
        <taxon>Sar</taxon>
        <taxon>Alveolata</taxon>
        <taxon>Dinophyceae</taxon>
        <taxon>Suessiales</taxon>
        <taxon>Symbiodiniaceae</taxon>
        <taxon>Durusdinium</taxon>
    </lineage>
</organism>
<evidence type="ECO:0000313" key="3">
    <source>
        <dbReference type="Proteomes" id="UP001642484"/>
    </source>
</evidence>
<keyword evidence="3" id="KW-1185">Reference proteome</keyword>
<accession>A0ABP0MZE8</accession>
<sequence length="250" mass="27026">MACERDSWSPGSPSTDGITHPVVTHRNVCEVARCLKLETPGSYRVELFLENETEVALHRFNQCFPQSHARLASPDDQLQKRPKQQTPGEEAEPHSPEATKPLRHLEQQLQELEDLLRQPGAREAAAEAAAHAVAPAAPPAELPAETETEESSDDEAAEGLLKLTLGRGTLDVSLHLRAAAGGGTGARLWTGGVLLAEWLLQAEQAHATERSGGLAQIQIIGPEHLFSSGARPSECPRHAFRACVPTRRSC</sequence>
<feature type="compositionally biased region" description="Low complexity" evidence="1">
    <location>
        <begin position="121"/>
        <end position="135"/>
    </location>
</feature>
<feature type="region of interest" description="Disordered" evidence="1">
    <location>
        <begin position="119"/>
        <end position="156"/>
    </location>
</feature>
<protein>
    <submittedName>
        <fullName evidence="2">Uncharacterized protein</fullName>
    </submittedName>
</protein>
<evidence type="ECO:0000256" key="1">
    <source>
        <dbReference type="SAM" id="MobiDB-lite"/>
    </source>
</evidence>
<reference evidence="2 3" key="1">
    <citation type="submission" date="2024-02" db="EMBL/GenBank/DDBJ databases">
        <authorList>
            <person name="Chen Y."/>
            <person name="Shah S."/>
            <person name="Dougan E. K."/>
            <person name="Thang M."/>
            <person name="Chan C."/>
        </authorList>
    </citation>
    <scope>NUCLEOTIDE SEQUENCE [LARGE SCALE GENOMIC DNA]</scope>
</reference>
<comment type="caution">
    <text evidence="2">The sequence shown here is derived from an EMBL/GenBank/DDBJ whole genome shotgun (WGS) entry which is preliminary data.</text>
</comment>
<feature type="region of interest" description="Disordered" evidence="1">
    <location>
        <begin position="70"/>
        <end position="101"/>
    </location>
</feature>
<proteinExistence type="predicted"/>
<evidence type="ECO:0000313" key="2">
    <source>
        <dbReference type="EMBL" id="CAK9056920.1"/>
    </source>
</evidence>
<gene>
    <name evidence="2" type="ORF">CCMP2556_LOCUS28139</name>
</gene>
<feature type="region of interest" description="Disordered" evidence="1">
    <location>
        <begin position="1"/>
        <end position="20"/>
    </location>
</feature>
<feature type="compositionally biased region" description="Acidic residues" evidence="1">
    <location>
        <begin position="144"/>
        <end position="156"/>
    </location>
</feature>
<dbReference type="EMBL" id="CAXAMN010021001">
    <property type="protein sequence ID" value="CAK9056920.1"/>
    <property type="molecule type" value="Genomic_DNA"/>
</dbReference>